<evidence type="ECO:0000313" key="3">
    <source>
        <dbReference type="Proteomes" id="UP000028990"/>
    </source>
</evidence>
<keyword evidence="1" id="KW-0812">Transmembrane</keyword>
<protein>
    <submittedName>
        <fullName evidence="2">Sodium/glucose cotransporter 2</fullName>
    </submittedName>
</protein>
<proteinExistence type="predicted"/>
<keyword evidence="1" id="KW-1133">Transmembrane helix</keyword>
<evidence type="ECO:0000256" key="1">
    <source>
        <dbReference type="SAM" id="Phobius"/>
    </source>
</evidence>
<organism evidence="2 3">
    <name type="scientific">Fukomys damarensis</name>
    <name type="common">Damaraland mole rat</name>
    <name type="synonym">Cryptomys damarensis</name>
    <dbReference type="NCBI Taxonomy" id="885580"/>
    <lineage>
        <taxon>Eukaryota</taxon>
        <taxon>Metazoa</taxon>
        <taxon>Chordata</taxon>
        <taxon>Craniata</taxon>
        <taxon>Vertebrata</taxon>
        <taxon>Euteleostomi</taxon>
        <taxon>Mammalia</taxon>
        <taxon>Eutheria</taxon>
        <taxon>Euarchontoglires</taxon>
        <taxon>Glires</taxon>
        <taxon>Rodentia</taxon>
        <taxon>Hystricomorpha</taxon>
        <taxon>Bathyergidae</taxon>
        <taxon>Fukomys</taxon>
    </lineage>
</organism>
<dbReference type="Proteomes" id="UP000028990">
    <property type="component" value="Unassembled WGS sequence"/>
</dbReference>
<evidence type="ECO:0000313" key="2">
    <source>
        <dbReference type="EMBL" id="KFO38577.1"/>
    </source>
</evidence>
<sequence>MEEPQPLAPGPFRQCLLWFCGMSRGQAGSPPPTEEAGAATARCLEDISEDPSWARVVNLNALLMMTVATFLWGFYA</sequence>
<keyword evidence="1" id="KW-0472">Membrane</keyword>
<gene>
    <name evidence="2" type="ORF">H920_00018</name>
</gene>
<dbReference type="eggNOG" id="KOG2349">
    <property type="taxonomic scope" value="Eukaryota"/>
</dbReference>
<accession>A0A091E5D8</accession>
<dbReference type="AlphaFoldDB" id="A0A091E5D8"/>
<reference evidence="2 3" key="1">
    <citation type="submission" date="2013-11" db="EMBL/GenBank/DDBJ databases">
        <title>The Damaraland mole rat (Fukomys damarensis) genome and evolution of African mole rats.</title>
        <authorList>
            <person name="Gladyshev V.N."/>
            <person name="Fang X."/>
        </authorList>
    </citation>
    <scope>NUCLEOTIDE SEQUENCE [LARGE SCALE GENOMIC DNA]</scope>
    <source>
        <tissue evidence="2">Liver</tissue>
    </source>
</reference>
<feature type="transmembrane region" description="Helical" evidence="1">
    <location>
        <begin position="56"/>
        <end position="75"/>
    </location>
</feature>
<dbReference type="EMBL" id="KN105499">
    <property type="protein sequence ID" value="KFO38577.1"/>
    <property type="molecule type" value="Genomic_DNA"/>
</dbReference>
<name>A0A091E5D8_FUKDA</name>
<keyword evidence="3" id="KW-1185">Reference proteome</keyword>